<evidence type="ECO:0000256" key="1">
    <source>
        <dbReference type="SAM" id="Coils"/>
    </source>
</evidence>
<feature type="coiled-coil region" evidence="1">
    <location>
        <begin position="6"/>
        <end position="83"/>
    </location>
</feature>
<dbReference type="EMBL" id="CAQQ02390309">
    <property type="status" value="NOT_ANNOTATED_CDS"/>
    <property type="molecule type" value="Genomic_DNA"/>
</dbReference>
<keyword evidence="3" id="KW-1185">Reference proteome</keyword>
<dbReference type="STRING" id="36166.T1GJ57"/>
<dbReference type="EMBL" id="CAQQ02390310">
    <property type="status" value="NOT_ANNOTATED_CDS"/>
    <property type="molecule type" value="Genomic_DNA"/>
</dbReference>
<keyword evidence="1" id="KW-0175">Coiled coil</keyword>
<evidence type="ECO:0000313" key="3">
    <source>
        <dbReference type="Proteomes" id="UP000015102"/>
    </source>
</evidence>
<proteinExistence type="predicted"/>
<dbReference type="HOGENOM" id="CLU_1031678_0_0_1"/>
<name>T1GJ57_MEGSC</name>
<feature type="coiled-coil region" evidence="1">
    <location>
        <begin position="112"/>
        <end position="160"/>
    </location>
</feature>
<dbReference type="AlphaFoldDB" id="T1GJ57"/>
<reference evidence="3" key="1">
    <citation type="submission" date="2013-02" db="EMBL/GenBank/DDBJ databases">
        <authorList>
            <person name="Hughes D."/>
        </authorList>
    </citation>
    <scope>NUCLEOTIDE SEQUENCE</scope>
    <source>
        <strain>Durham</strain>
        <strain evidence="3">NC isolate 2 -- Noor lab</strain>
    </source>
</reference>
<protein>
    <submittedName>
        <fullName evidence="2">Uncharacterized protein</fullName>
    </submittedName>
</protein>
<dbReference type="Proteomes" id="UP000015102">
    <property type="component" value="Unassembled WGS sequence"/>
</dbReference>
<reference evidence="2" key="2">
    <citation type="submission" date="2015-06" db="UniProtKB">
        <authorList>
            <consortium name="EnsemblMetazoa"/>
        </authorList>
    </citation>
    <scope>IDENTIFICATION</scope>
</reference>
<evidence type="ECO:0000313" key="2">
    <source>
        <dbReference type="EnsemblMetazoa" id="MESCA003500-PA"/>
    </source>
</evidence>
<dbReference type="EnsemblMetazoa" id="MESCA003500-RA">
    <property type="protein sequence ID" value="MESCA003500-PA"/>
    <property type="gene ID" value="MESCA003500"/>
</dbReference>
<organism evidence="2 3">
    <name type="scientific">Megaselia scalaris</name>
    <name type="common">Humpbacked fly</name>
    <name type="synonym">Phora scalaris</name>
    <dbReference type="NCBI Taxonomy" id="36166"/>
    <lineage>
        <taxon>Eukaryota</taxon>
        <taxon>Metazoa</taxon>
        <taxon>Ecdysozoa</taxon>
        <taxon>Arthropoda</taxon>
        <taxon>Hexapoda</taxon>
        <taxon>Insecta</taxon>
        <taxon>Pterygota</taxon>
        <taxon>Neoptera</taxon>
        <taxon>Endopterygota</taxon>
        <taxon>Diptera</taxon>
        <taxon>Brachycera</taxon>
        <taxon>Muscomorpha</taxon>
        <taxon>Platypezoidea</taxon>
        <taxon>Phoridae</taxon>
        <taxon>Megaseliini</taxon>
        <taxon>Megaselia</taxon>
    </lineage>
</organism>
<accession>T1GJ57</accession>
<sequence>MLVIYLKLQQEEIDELNYALQQCKEDREEEIICLKNQSESQTKEIEELRDRLIKSEERLTEIAENSEKIATALRLQNSNLNEKYHDMTTQFEVEREEKITALLRNAEISQSEEILKKELRIERDEISELQEENNNLKVEITELKNKLNDFECSAQKKEDHSIENDALKKELCEKNQVVRNLTQRLSDVKKEFQSNGKIPATIPVQSMNVSKKPSSDSGIVVMDDVNFSYLKHPPPPCRCHITRGRFGFWLLRPVKSKLEDGFYDYLLYTL</sequence>